<dbReference type="EMBL" id="JACHNB010000001">
    <property type="protein sequence ID" value="MBB4745582.1"/>
    <property type="molecule type" value="Genomic_DNA"/>
</dbReference>
<dbReference type="AlphaFoldDB" id="A0A7W7H8K8"/>
<feature type="transmembrane region" description="Helical" evidence="6">
    <location>
        <begin position="20"/>
        <end position="42"/>
    </location>
</feature>
<evidence type="ECO:0000259" key="7">
    <source>
        <dbReference type="PROSITE" id="PS51012"/>
    </source>
</evidence>
<dbReference type="RefSeq" id="WP_185045856.1">
    <property type="nucleotide sequence ID" value="NZ_BAABFG010000005.1"/>
</dbReference>
<feature type="transmembrane region" description="Helical" evidence="6">
    <location>
        <begin position="139"/>
        <end position="161"/>
    </location>
</feature>
<dbReference type="GO" id="GO:0046677">
    <property type="term" value="P:response to antibiotic"/>
    <property type="evidence" value="ECO:0007669"/>
    <property type="project" value="UniProtKB-KW"/>
</dbReference>
<feature type="transmembrane region" description="Helical" evidence="6">
    <location>
        <begin position="223"/>
        <end position="243"/>
    </location>
</feature>
<comment type="subcellular location">
    <subcellularLocation>
        <location evidence="6">Cell membrane</location>
        <topology evidence="6">Multi-pass membrane protein</topology>
    </subcellularLocation>
    <subcellularLocation>
        <location evidence="1">Membrane</location>
        <topology evidence="1">Multi-pass membrane protein</topology>
    </subcellularLocation>
</comment>
<comment type="caution">
    <text evidence="8">The sequence shown here is derived from an EMBL/GenBank/DDBJ whole genome shotgun (WGS) entry which is preliminary data.</text>
</comment>
<keyword evidence="6" id="KW-0813">Transport</keyword>
<evidence type="ECO:0000256" key="1">
    <source>
        <dbReference type="ARBA" id="ARBA00004141"/>
    </source>
</evidence>
<keyword evidence="9" id="KW-1185">Reference proteome</keyword>
<protein>
    <recommendedName>
        <fullName evidence="6">Transport permease protein</fullName>
    </recommendedName>
</protein>
<dbReference type="InterPro" id="IPR000412">
    <property type="entry name" value="ABC_2_transport"/>
</dbReference>
<dbReference type="InterPro" id="IPR052902">
    <property type="entry name" value="ABC-2_transporter"/>
</dbReference>
<evidence type="ECO:0000256" key="6">
    <source>
        <dbReference type="RuleBase" id="RU361157"/>
    </source>
</evidence>
<evidence type="ECO:0000256" key="2">
    <source>
        <dbReference type="ARBA" id="ARBA00022692"/>
    </source>
</evidence>
<dbReference type="Proteomes" id="UP000546162">
    <property type="component" value="Unassembled WGS sequence"/>
</dbReference>
<sequence length="246" mass="26465">MNVFAKLTRTELRLQTREPVAVFFSLLFPTILVVILGCIPAFREPSPELGGVRTIDVYVGIAIILSLAVVALQGMPMVLATYRERGVLRRFATTPVRPIALLGAQLTAMLLIALASSTLCVAVGYLVYDVPLAANLPGFLLAFLLTAAGVFAIGLLIAALAPSGKAGNAIGTLLFFPSMFFAGLWLPREFMPDLVQRIGDFTPLGAGERALHETMAGQWPHPLPSMVLLGYLVLFGLGAARLFRWN</sequence>
<organism evidence="8 9">
    <name type="scientific">Actinoplanes octamycinicus</name>
    <dbReference type="NCBI Taxonomy" id="135948"/>
    <lineage>
        <taxon>Bacteria</taxon>
        <taxon>Bacillati</taxon>
        <taxon>Actinomycetota</taxon>
        <taxon>Actinomycetes</taxon>
        <taxon>Micromonosporales</taxon>
        <taxon>Micromonosporaceae</taxon>
        <taxon>Actinoplanes</taxon>
    </lineage>
</organism>
<feature type="domain" description="ABC transmembrane type-2" evidence="7">
    <location>
        <begin position="20"/>
        <end position="246"/>
    </location>
</feature>
<name>A0A7W7H8K8_9ACTN</name>
<feature type="transmembrane region" description="Helical" evidence="6">
    <location>
        <begin position="168"/>
        <end position="186"/>
    </location>
</feature>
<dbReference type="PROSITE" id="PS51012">
    <property type="entry name" value="ABC_TM2"/>
    <property type="match status" value="1"/>
</dbReference>
<evidence type="ECO:0000256" key="4">
    <source>
        <dbReference type="ARBA" id="ARBA00023136"/>
    </source>
</evidence>
<evidence type="ECO:0000256" key="5">
    <source>
        <dbReference type="ARBA" id="ARBA00023251"/>
    </source>
</evidence>
<evidence type="ECO:0000313" key="9">
    <source>
        <dbReference type="Proteomes" id="UP000546162"/>
    </source>
</evidence>
<dbReference type="InterPro" id="IPR047817">
    <property type="entry name" value="ABC2_TM_bact-type"/>
</dbReference>
<keyword evidence="4 6" id="KW-0472">Membrane</keyword>
<dbReference type="GO" id="GO:0043190">
    <property type="term" value="C:ATP-binding cassette (ABC) transporter complex"/>
    <property type="evidence" value="ECO:0007669"/>
    <property type="project" value="InterPro"/>
</dbReference>
<keyword evidence="2 6" id="KW-0812">Transmembrane</keyword>
<dbReference type="PANTHER" id="PTHR43027:SF2">
    <property type="entry name" value="TRANSPORT PERMEASE PROTEIN"/>
    <property type="match status" value="1"/>
</dbReference>
<gene>
    <name evidence="8" type="ORF">BJY16_009041</name>
</gene>
<reference evidence="8 9" key="1">
    <citation type="submission" date="2020-08" db="EMBL/GenBank/DDBJ databases">
        <title>Sequencing the genomes of 1000 actinobacteria strains.</title>
        <authorList>
            <person name="Klenk H.-P."/>
        </authorList>
    </citation>
    <scope>NUCLEOTIDE SEQUENCE [LARGE SCALE GENOMIC DNA]</scope>
    <source>
        <strain evidence="8 9">DSM 45809</strain>
    </source>
</reference>
<dbReference type="GO" id="GO:0140359">
    <property type="term" value="F:ABC-type transporter activity"/>
    <property type="evidence" value="ECO:0007669"/>
    <property type="project" value="InterPro"/>
</dbReference>
<dbReference type="PANTHER" id="PTHR43027">
    <property type="entry name" value="DOXORUBICIN RESISTANCE ABC TRANSPORTER PERMEASE PROTEIN DRRC-RELATED"/>
    <property type="match status" value="1"/>
</dbReference>
<keyword evidence="3 6" id="KW-1133">Transmembrane helix</keyword>
<dbReference type="PIRSF" id="PIRSF006648">
    <property type="entry name" value="DrrB"/>
    <property type="match status" value="1"/>
</dbReference>
<keyword evidence="6" id="KW-1003">Cell membrane</keyword>
<dbReference type="InterPro" id="IPR013525">
    <property type="entry name" value="ABC2_TM"/>
</dbReference>
<accession>A0A7W7H8K8</accession>
<feature type="transmembrane region" description="Helical" evidence="6">
    <location>
        <begin position="57"/>
        <end position="79"/>
    </location>
</feature>
<evidence type="ECO:0000313" key="8">
    <source>
        <dbReference type="EMBL" id="MBB4745582.1"/>
    </source>
</evidence>
<keyword evidence="5" id="KW-0046">Antibiotic resistance</keyword>
<feature type="transmembrane region" description="Helical" evidence="6">
    <location>
        <begin position="99"/>
        <end position="127"/>
    </location>
</feature>
<comment type="similarity">
    <text evidence="6">Belongs to the ABC-2 integral membrane protein family.</text>
</comment>
<evidence type="ECO:0000256" key="3">
    <source>
        <dbReference type="ARBA" id="ARBA00022989"/>
    </source>
</evidence>
<proteinExistence type="inferred from homology"/>
<dbReference type="Pfam" id="PF01061">
    <property type="entry name" value="ABC2_membrane"/>
    <property type="match status" value="1"/>
</dbReference>